<sequence length="145" mass="15057">MGTEQRAVATSSIGRAAAVELVEAVRRAAREIGFGVAVAVTDPGGHLKAFERTDDVPFLPAEVAVDKAWTAVAFRTPTHVWNDYVADPRIAPLQHHPRVVAVGGGYPVVVDGEVIGGLGVSGGTYAQDQQAAEAALAELGYTIPA</sequence>
<keyword evidence="2" id="KW-1185">Reference proteome</keyword>
<dbReference type="InterPro" id="IPR038084">
    <property type="entry name" value="PduO/GlcC-like_sf"/>
</dbReference>
<comment type="caution">
    <text evidence="1">The sequence shown here is derived from an EMBL/GenBank/DDBJ whole genome shotgun (WGS) entry which is preliminary data.</text>
</comment>
<dbReference type="InterPro" id="IPR005624">
    <property type="entry name" value="PduO/GlcC-like"/>
</dbReference>
<proteinExistence type="predicted"/>
<evidence type="ECO:0000313" key="1">
    <source>
        <dbReference type="EMBL" id="PRY45064.1"/>
    </source>
</evidence>
<organism evidence="1 2">
    <name type="scientific">Umezawaea tangerina</name>
    <dbReference type="NCBI Taxonomy" id="84725"/>
    <lineage>
        <taxon>Bacteria</taxon>
        <taxon>Bacillati</taxon>
        <taxon>Actinomycetota</taxon>
        <taxon>Actinomycetes</taxon>
        <taxon>Pseudonocardiales</taxon>
        <taxon>Pseudonocardiaceae</taxon>
        <taxon>Umezawaea</taxon>
    </lineage>
</organism>
<gene>
    <name evidence="1" type="ORF">CLV43_102629</name>
</gene>
<dbReference type="Proteomes" id="UP000239494">
    <property type="component" value="Unassembled WGS sequence"/>
</dbReference>
<dbReference type="RefSeq" id="WP_211304286.1">
    <property type="nucleotide sequence ID" value="NZ_PVTF01000002.1"/>
</dbReference>
<dbReference type="Gene3D" id="3.30.450.150">
    <property type="entry name" value="Haem-degrading domain"/>
    <property type="match status" value="1"/>
</dbReference>
<dbReference type="AlphaFoldDB" id="A0A2T0TH96"/>
<accession>A0A2T0TH96</accession>
<dbReference type="Pfam" id="PF03928">
    <property type="entry name" value="HbpS-like"/>
    <property type="match status" value="1"/>
</dbReference>
<dbReference type="InterPro" id="IPR052517">
    <property type="entry name" value="GlcG_carb_metab_protein"/>
</dbReference>
<dbReference type="PANTHER" id="PTHR34309">
    <property type="entry name" value="SLR1406 PROTEIN"/>
    <property type="match status" value="1"/>
</dbReference>
<dbReference type="EMBL" id="PVTF01000002">
    <property type="protein sequence ID" value="PRY45064.1"/>
    <property type="molecule type" value="Genomic_DNA"/>
</dbReference>
<dbReference type="SUPFAM" id="SSF143744">
    <property type="entry name" value="GlcG-like"/>
    <property type="match status" value="1"/>
</dbReference>
<dbReference type="PANTHER" id="PTHR34309:SF1">
    <property type="entry name" value="PROTEIN GLCG"/>
    <property type="match status" value="1"/>
</dbReference>
<reference evidence="1 2" key="1">
    <citation type="submission" date="2018-03" db="EMBL/GenBank/DDBJ databases">
        <title>Genomic Encyclopedia of Archaeal and Bacterial Type Strains, Phase II (KMG-II): from individual species to whole genera.</title>
        <authorList>
            <person name="Goeker M."/>
        </authorList>
    </citation>
    <scope>NUCLEOTIDE SEQUENCE [LARGE SCALE GENOMIC DNA]</scope>
    <source>
        <strain evidence="1 2">DSM 44720</strain>
    </source>
</reference>
<protein>
    <submittedName>
        <fullName evidence="1">Uncharacterized protein GlcG (DUF336 family)</fullName>
    </submittedName>
</protein>
<evidence type="ECO:0000313" key="2">
    <source>
        <dbReference type="Proteomes" id="UP000239494"/>
    </source>
</evidence>
<name>A0A2T0TH96_9PSEU</name>